<gene>
    <name evidence="1" type="ORF">FIBSPDRAFT_351213</name>
</gene>
<keyword evidence="2" id="KW-1185">Reference proteome</keyword>
<organism evidence="1 2">
    <name type="scientific">Athelia psychrophila</name>
    <dbReference type="NCBI Taxonomy" id="1759441"/>
    <lineage>
        <taxon>Eukaryota</taxon>
        <taxon>Fungi</taxon>
        <taxon>Dikarya</taxon>
        <taxon>Basidiomycota</taxon>
        <taxon>Agaricomycotina</taxon>
        <taxon>Agaricomycetes</taxon>
        <taxon>Agaricomycetidae</taxon>
        <taxon>Atheliales</taxon>
        <taxon>Atheliaceae</taxon>
        <taxon>Athelia</taxon>
    </lineage>
</organism>
<protein>
    <submittedName>
        <fullName evidence="1">Uncharacterized protein</fullName>
    </submittedName>
</protein>
<dbReference type="EMBL" id="KV417515">
    <property type="protein sequence ID" value="KZP26290.1"/>
    <property type="molecule type" value="Genomic_DNA"/>
</dbReference>
<sequence length="51" mass="5632">MGLFLPVPTTRFSLNIGTVIPRVAILEFIDCGGGGNGWWLNTPEQHSDKKF</sequence>
<reference evidence="1 2" key="1">
    <citation type="journal article" date="2016" name="Mol. Biol. Evol.">
        <title>Comparative Genomics of Early-Diverging Mushroom-Forming Fungi Provides Insights into the Origins of Lignocellulose Decay Capabilities.</title>
        <authorList>
            <person name="Nagy L.G."/>
            <person name="Riley R."/>
            <person name="Tritt A."/>
            <person name="Adam C."/>
            <person name="Daum C."/>
            <person name="Floudas D."/>
            <person name="Sun H."/>
            <person name="Yadav J.S."/>
            <person name="Pangilinan J."/>
            <person name="Larsson K.H."/>
            <person name="Matsuura K."/>
            <person name="Barry K."/>
            <person name="Labutti K."/>
            <person name="Kuo R."/>
            <person name="Ohm R.A."/>
            <person name="Bhattacharya S.S."/>
            <person name="Shirouzu T."/>
            <person name="Yoshinaga Y."/>
            <person name="Martin F.M."/>
            <person name="Grigoriev I.V."/>
            <person name="Hibbett D.S."/>
        </authorList>
    </citation>
    <scope>NUCLEOTIDE SEQUENCE [LARGE SCALE GENOMIC DNA]</scope>
    <source>
        <strain evidence="1 2">CBS 109695</strain>
    </source>
</reference>
<dbReference type="AlphaFoldDB" id="A0A166PP15"/>
<name>A0A166PP15_9AGAM</name>
<accession>A0A166PP15</accession>
<dbReference type="Proteomes" id="UP000076532">
    <property type="component" value="Unassembled WGS sequence"/>
</dbReference>
<proteinExistence type="predicted"/>
<evidence type="ECO:0000313" key="1">
    <source>
        <dbReference type="EMBL" id="KZP26290.1"/>
    </source>
</evidence>
<evidence type="ECO:0000313" key="2">
    <source>
        <dbReference type="Proteomes" id="UP000076532"/>
    </source>
</evidence>